<feature type="transmembrane region" description="Helical" evidence="8">
    <location>
        <begin position="174"/>
        <end position="195"/>
    </location>
</feature>
<comment type="subcellular location">
    <subcellularLocation>
        <location evidence="1">Cell membrane</location>
        <topology evidence="1">Multi-pass membrane protein</topology>
    </subcellularLocation>
</comment>
<evidence type="ECO:0000313" key="10">
    <source>
        <dbReference type="EMBL" id="MWN21083.1"/>
    </source>
</evidence>
<proteinExistence type="predicted"/>
<organism evidence="10 11">
    <name type="scientific">Leuconostoc lactis</name>
    <dbReference type="NCBI Taxonomy" id="1246"/>
    <lineage>
        <taxon>Bacteria</taxon>
        <taxon>Bacillati</taxon>
        <taxon>Bacillota</taxon>
        <taxon>Bacilli</taxon>
        <taxon>Lactobacillales</taxon>
        <taxon>Lactobacillaceae</taxon>
        <taxon>Leuconostoc</taxon>
    </lineage>
</organism>
<evidence type="ECO:0000256" key="3">
    <source>
        <dbReference type="ARBA" id="ARBA00022676"/>
    </source>
</evidence>
<keyword evidence="6 8" id="KW-1133">Transmembrane helix</keyword>
<dbReference type="EMBL" id="WSZI01000013">
    <property type="protein sequence ID" value="MWN21083.1"/>
    <property type="molecule type" value="Genomic_DNA"/>
</dbReference>
<feature type="transmembrane region" description="Helical" evidence="8">
    <location>
        <begin position="483"/>
        <end position="502"/>
    </location>
</feature>
<evidence type="ECO:0000256" key="8">
    <source>
        <dbReference type="SAM" id="Phobius"/>
    </source>
</evidence>
<dbReference type="Pfam" id="PF13231">
    <property type="entry name" value="PMT_2"/>
    <property type="match status" value="1"/>
</dbReference>
<evidence type="ECO:0000256" key="6">
    <source>
        <dbReference type="ARBA" id="ARBA00022989"/>
    </source>
</evidence>
<feature type="transmembrane region" description="Helical" evidence="8">
    <location>
        <begin position="271"/>
        <end position="293"/>
    </location>
</feature>
<keyword evidence="7 8" id="KW-0472">Membrane</keyword>
<feature type="transmembrane region" description="Helical" evidence="8">
    <location>
        <begin position="76"/>
        <end position="95"/>
    </location>
</feature>
<feature type="transmembrane region" description="Helical" evidence="8">
    <location>
        <begin position="144"/>
        <end position="162"/>
    </location>
</feature>
<dbReference type="InterPro" id="IPR050297">
    <property type="entry name" value="LipidA_mod_glycosyltrf_83"/>
</dbReference>
<keyword evidence="2" id="KW-1003">Cell membrane</keyword>
<dbReference type="Proteomes" id="UP000478636">
    <property type="component" value="Unassembled WGS sequence"/>
</dbReference>
<gene>
    <name evidence="10" type="ORF">GQS40_05250</name>
</gene>
<evidence type="ECO:0000256" key="5">
    <source>
        <dbReference type="ARBA" id="ARBA00022692"/>
    </source>
</evidence>
<feature type="transmembrane region" description="Helical" evidence="8">
    <location>
        <begin position="224"/>
        <end position="240"/>
    </location>
</feature>
<dbReference type="GO" id="GO:0005886">
    <property type="term" value="C:plasma membrane"/>
    <property type="evidence" value="ECO:0007669"/>
    <property type="project" value="UniProtKB-SubCell"/>
</dbReference>
<dbReference type="PANTHER" id="PTHR33908:SF11">
    <property type="entry name" value="MEMBRANE PROTEIN"/>
    <property type="match status" value="1"/>
</dbReference>
<dbReference type="AlphaFoldDB" id="A0A6L7AC91"/>
<sequence length="511" mass="57990">MQRVFYRMINTATLILLLLALFLSLQSSTLSPWQLGNRLIIGLFVVLLLGYVGTLLSLKRPIATIWRWVKSHHNSLFWLAFCLLVGWQVALLMTLQTDVGSDAQVILGGLETPQTIAHYLSINPNNTMYFFMSFVMSKVIGTQLWAFKLATLVIIDVSVLLFRLFAKTYFNSRAIANSATLIFAYFVMAQPIFILPYTDNYGLLFTSLALLCLLKGFKTNKWGFLYLTVAGIALGLLYLLRPSAIIFVIALVVFLIISPKYLRRTQSLKKIVLLGLTGGLFFAMTVVSFNSYVAKQQIVTIDPTKGFPAVHYILLGSYGNPEDKNTVHGTFNDADYGFAIAYPNKDARKKPELQRLIARTQERGLGGSLKFYLMKYSDNVDTGIMGAHREQLWSTVRTLKQKNTASQKLQDVIYQHNIQVGDRVTWHANYQFIMQLVWLLILVAIIYTTWFYQTNAKTTLISLTLLGGLLFLLIFESGGTKYMIQYTPFISLLAGYGLYHMCQRQTYMSRH</sequence>
<evidence type="ECO:0000256" key="2">
    <source>
        <dbReference type="ARBA" id="ARBA00022475"/>
    </source>
</evidence>
<reference evidence="10 11" key="1">
    <citation type="submission" date="2019-12" db="EMBL/GenBank/DDBJ databases">
        <title>Complete genome sequence of Leuconostoc lactis strain AVN1 provides insights into metabolic potential.</title>
        <authorList>
            <person name="Besrour N."/>
            <person name="Najjari A."/>
            <person name="Fhoula I."/>
            <person name="Jaballah S."/>
            <person name="Klibi N."/>
            <person name="Ouzari H.I."/>
        </authorList>
    </citation>
    <scope>NUCLEOTIDE SEQUENCE [LARGE SCALE GENOMIC DNA]</scope>
    <source>
        <strain evidence="10 11">AVN1</strain>
    </source>
</reference>
<dbReference type="RefSeq" id="WP_029509384.1">
    <property type="nucleotide sequence ID" value="NZ_DAITWI010000001.1"/>
</dbReference>
<keyword evidence="3" id="KW-0328">Glycosyltransferase</keyword>
<evidence type="ECO:0000256" key="7">
    <source>
        <dbReference type="ARBA" id="ARBA00023136"/>
    </source>
</evidence>
<dbReference type="GO" id="GO:0016763">
    <property type="term" value="F:pentosyltransferase activity"/>
    <property type="evidence" value="ECO:0007669"/>
    <property type="project" value="TreeGrafter"/>
</dbReference>
<comment type="caution">
    <text evidence="10">The sequence shown here is derived from an EMBL/GenBank/DDBJ whole genome shotgun (WGS) entry which is preliminary data.</text>
</comment>
<evidence type="ECO:0000259" key="9">
    <source>
        <dbReference type="Pfam" id="PF13231"/>
    </source>
</evidence>
<dbReference type="PANTHER" id="PTHR33908">
    <property type="entry name" value="MANNOSYLTRANSFERASE YKCB-RELATED"/>
    <property type="match status" value="1"/>
</dbReference>
<keyword evidence="4" id="KW-0808">Transferase</keyword>
<feature type="domain" description="Glycosyltransferase RgtA/B/C/D-like" evidence="9">
    <location>
        <begin position="128"/>
        <end position="288"/>
    </location>
</feature>
<name>A0A6L7AC91_LEULA</name>
<keyword evidence="5 8" id="KW-0812">Transmembrane</keyword>
<dbReference type="InterPro" id="IPR038731">
    <property type="entry name" value="RgtA/B/C-like"/>
</dbReference>
<feature type="transmembrane region" description="Helical" evidence="8">
    <location>
        <begin position="37"/>
        <end position="56"/>
    </location>
</feature>
<feature type="transmembrane region" description="Helical" evidence="8">
    <location>
        <begin position="459"/>
        <end position="477"/>
    </location>
</feature>
<dbReference type="GO" id="GO:0009103">
    <property type="term" value="P:lipopolysaccharide biosynthetic process"/>
    <property type="evidence" value="ECO:0007669"/>
    <property type="project" value="UniProtKB-ARBA"/>
</dbReference>
<evidence type="ECO:0000313" key="11">
    <source>
        <dbReference type="Proteomes" id="UP000478636"/>
    </source>
</evidence>
<accession>A0A6L7AC91</accession>
<evidence type="ECO:0000256" key="1">
    <source>
        <dbReference type="ARBA" id="ARBA00004651"/>
    </source>
</evidence>
<evidence type="ECO:0000256" key="4">
    <source>
        <dbReference type="ARBA" id="ARBA00022679"/>
    </source>
</evidence>
<feature type="transmembrane region" description="Helical" evidence="8">
    <location>
        <begin position="432"/>
        <end position="452"/>
    </location>
</feature>
<protein>
    <recommendedName>
        <fullName evidence="9">Glycosyltransferase RgtA/B/C/D-like domain-containing protein</fullName>
    </recommendedName>
</protein>